<dbReference type="InterPro" id="IPR010985">
    <property type="entry name" value="Ribbon_hlx_hlx"/>
</dbReference>
<keyword evidence="2" id="KW-0238">DNA-binding</keyword>
<evidence type="ECO:0000313" key="3">
    <source>
        <dbReference type="Proteomes" id="UP000587608"/>
    </source>
</evidence>
<comment type="caution">
    <text evidence="2">The sequence shown here is derived from an EMBL/GenBank/DDBJ whole genome shotgun (WGS) entry which is preliminary data.</text>
</comment>
<gene>
    <name evidence="2" type="ORF">H1X69_19055</name>
</gene>
<dbReference type="GO" id="GO:0006355">
    <property type="term" value="P:regulation of DNA-templated transcription"/>
    <property type="evidence" value="ECO:0007669"/>
    <property type="project" value="InterPro"/>
</dbReference>
<dbReference type="GeneID" id="96784984"/>
<sequence>MAEEKRITLRLPADLHEWLVAQAKSARRSLNSEIVYRLEVDRDTDVAAEDRSP</sequence>
<dbReference type="SUPFAM" id="SSF47598">
    <property type="entry name" value="Ribbon-helix-helix"/>
    <property type="match status" value="1"/>
</dbReference>
<proteinExistence type="predicted"/>
<dbReference type="AlphaFoldDB" id="A0A7W2DUZ4"/>
<evidence type="ECO:0000259" key="1">
    <source>
        <dbReference type="Pfam" id="PF03869"/>
    </source>
</evidence>
<name>A0A7W2DUZ4_9ACTN</name>
<accession>A0A7W2DUZ4</accession>
<organism evidence="2 3">
    <name type="scientific">Streptomyces griseoaurantiacus</name>
    <dbReference type="NCBI Taxonomy" id="68213"/>
    <lineage>
        <taxon>Bacteria</taxon>
        <taxon>Bacillati</taxon>
        <taxon>Actinomycetota</taxon>
        <taxon>Actinomycetes</taxon>
        <taxon>Kitasatosporales</taxon>
        <taxon>Streptomycetaceae</taxon>
        <taxon>Streptomyces</taxon>
        <taxon>Streptomyces aurantiacus group</taxon>
    </lineage>
</organism>
<dbReference type="InterPro" id="IPR005569">
    <property type="entry name" value="Arc_DNA-bd_dom"/>
</dbReference>
<dbReference type="RefSeq" id="WP_191853465.1">
    <property type="nucleotide sequence ID" value="NZ_CP108326.1"/>
</dbReference>
<feature type="domain" description="Arc-like DNA binding" evidence="1">
    <location>
        <begin position="6"/>
        <end position="39"/>
    </location>
</feature>
<evidence type="ECO:0000313" key="2">
    <source>
        <dbReference type="EMBL" id="MBA5223505.1"/>
    </source>
</evidence>
<reference evidence="2 3" key="1">
    <citation type="submission" date="2020-07" db="EMBL/GenBank/DDBJ databases">
        <title>Differential regulation of undecylprodigiosin biosynthesis in the yeast-scavenging Streptomyces strain MBK6.</title>
        <authorList>
            <person name="Baral B."/>
            <person name="Siitonen V."/>
            <person name="Laughlin M."/>
            <person name="Yamada K."/>
            <person name="Ilomaeki M."/>
            <person name="Metsae-Ketelae M."/>
            <person name="Niemi J."/>
        </authorList>
    </citation>
    <scope>NUCLEOTIDE SEQUENCE [LARGE SCALE GENOMIC DNA]</scope>
    <source>
        <strain evidence="2 3">MBK6</strain>
    </source>
</reference>
<dbReference type="Gene3D" id="1.10.1220.10">
    <property type="entry name" value="Met repressor-like"/>
    <property type="match status" value="1"/>
</dbReference>
<dbReference type="Pfam" id="PF03869">
    <property type="entry name" value="Arc"/>
    <property type="match status" value="1"/>
</dbReference>
<dbReference type="Proteomes" id="UP000587608">
    <property type="component" value="Unassembled WGS sequence"/>
</dbReference>
<dbReference type="GO" id="GO:0003677">
    <property type="term" value="F:DNA binding"/>
    <property type="evidence" value="ECO:0007669"/>
    <property type="project" value="UniProtKB-KW"/>
</dbReference>
<dbReference type="InterPro" id="IPR013321">
    <property type="entry name" value="Arc_rbn_hlx_hlx"/>
</dbReference>
<dbReference type="EMBL" id="JACERG010000012">
    <property type="protein sequence ID" value="MBA5223505.1"/>
    <property type="molecule type" value="Genomic_DNA"/>
</dbReference>
<protein>
    <submittedName>
        <fullName evidence="2">Arc family DNA-binding protein</fullName>
    </submittedName>
</protein>